<organism evidence="11 12">
    <name type="scientific">Folsomia candida</name>
    <name type="common">Springtail</name>
    <dbReference type="NCBI Taxonomy" id="158441"/>
    <lineage>
        <taxon>Eukaryota</taxon>
        <taxon>Metazoa</taxon>
        <taxon>Ecdysozoa</taxon>
        <taxon>Arthropoda</taxon>
        <taxon>Hexapoda</taxon>
        <taxon>Collembola</taxon>
        <taxon>Entomobryomorpha</taxon>
        <taxon>Isotomoidea</taxon>
        <taxon>Isotomidae</taxon>
        <taxon>Proisotominae</taxon>
        <taxon>Folsomia</taxon>
    </lineage>
</organism>
<dbReference type="GO" id="GO:0005886">
    <property type="term" value="C:plasma membrane"/>
    <property type="evidence" value="ECO:0007669"/>
    <property type="project" value="TreeGrafter"/>
</dbReference>
<feature type="transmembrane region" description="Helical" evidence="9">
    <location>
        <begin position="318"/>
        <end position="345"/>
    </location>
</feature>
<feature type="transmembrane region" description="Helical" evidence="9">
    <location>
        <begin position="764"/>
        <end position="785"/>
    </location>
</feature>
<dbReference type="STRING" id="158441.A0A226E802"/>
<keyword evidence="4 10" id="KW-0732">Signal</keyword>
<dbReference type="PANTHER" id="PTHR12185:SF1">
    <property type="entry name" value="SYSTEMIC RNA INTERFERENCE DEFECTIVE PROTEIN 1"/>
    <property type="match status" value="1"/>
</dbReference>
<proteinExistence type="inferred from homology"/>
<dbReference type="EMBL" id="LNIX01000005">
    <property type="protein sequence ID" value="OXA53735.1"/>
    <property type="molecule type" value="Genomic_DNA"/>
</dbReference>
<comment type="subcellular location">
    <subcellularLocation>
        <location evidence="1">Membrane</location>
        <topology evidence="1">Multi-pass membrane protein</topology>
    </subcellularLocation>
</comment>
<feature type="transmembrane region" description="Helical" evidence="9">
    <location>
        <begin position="631"/>
        <end position="651"/>
    </location>
</feature>
<evidence type="ECO:0000313" key="11">
    <source>
        <dbReference type="EMBL" id="OXA53735.1"/>
    </source>
</evidence>
<feature type="region of interest" description="Disordered" evidence="8">
    <location>
        <begin position="542"/>
        <end position="561"/>
    </location>
</feature>
<evidence type="ECO:0000256" key="3">
    <source>
        <dbReference type="ARBA" id="ARBA00022692"/>
    </source>
</evidence>
<evidence type="ECO:0000256" key="4">
    <source>
        <dbReference type="ARBA" id="ARBA00022729"/>
    </source>
</evidence>
<feature type="chain" id="PRO_5012668972" evidence="10">
    <location>
        <begin position="20"/>
        <end position="882"/>
    </location>
</feature>
<dbReference type="GO" id="GO:0051033">
    <property type="term" value="F:RNA transmembrane transporter activity"/>
    <property type="evidence" value="ECO:0007669"/>
    <property type="project" value="TreeGrafter"/>
</dbReference>
<evidence type="ECO:0000256" key="8">
    <source>
        <dbReference type="SAM" id="MobiDB-lite"/>
    </source>
</evidence>
<feature type="transmembrane region" description="Helical" evidence="9">
    <location>
        <begin position="459"/>
        <end position="484"/>
    </location>
</feature>
<evidence type="ECO:0000313" key="12">
    <source>
        <dbReference type="Proteomes" id="UP000198287"/>
    </source>
</evidence>
<evidence type="ECO:0000256" key="10">
    <source>
        <dbReference type="SAM" id="SignalP"/>
    </source>
</evidence>
<feature type="transmembrane region" description="Helical" evidence="9">
    <location>
        <begin position="854"/>
        <end position="874"/>
    </location>
</feature>
<name>A0A226E802_FOLCA</name>
<comment type="similarity">
    <text evidence="2">Belongs to the SID1 family.</text>
</comment>
<keyword evidence="5 9" id="KW-1133">Transmembrane helix</keyword>
<dbReference type="Proteomes" id="UP000198287">
    <property type="component" value="Unassembled WGS sequence"/>
</dbReference>
<keyword evidence="7" id="KW-0325">Glycoprotein</keyword>
<dbReference type="PANTHER" id="PTHR12185">
    <property type="entry name" value="SID1 TRANSMEMBRANE FAMILY MEMEBER"/>
    <property type="match status" value="1"/>
</dbReference>
<gene>
    <name evidence="11" type="ORF">Fcan01_11170</name>
</gene>
<keyword evidence="3 9" id="KW-0812">Transmembrane</keyword>
<reference evidence="11 12" key="1">
    <citation type="submission" date="2015-12" db="EMBL/GenBank/DDBJ databases">
        <title>The genome of Folsomia candida.</title>
        <authorList>
            <person name="Faddeeva A."/>
            <person name="Derks M.F."/>
            <person name="Anvar Y."/>
            <person name="Smit S."/>
            <person name="Van Straalen N."/>
            <person name="Roelofs D."/>
        </authorList>
    </citation>
    <scope>NUCLEOTIDE SEQUENCE [LARGE SCALE GENOMIC DNA]</scope>
    <source>
        <strain evidence="11 12">VU population</strain>
        <tissue evidence="11">Whole body</tissue>
    </source>
</reference>
<feature type="transmembrane region" description="Helical" evidence="9">
    <location>
        <begin position="663"/>
        <end position="683"/>
    </location>
</feature>
<keyword evidence="12" id="KW-1185">Reference proteome</keyword>
<dbReference type="Pfam" id="PF13965">
    <property type="entry name" value="SID-1_RNA_chan"/>
    <property type="match status" value="2"/>
</dbReference>
<dbReference type="GO" id="GO:0003725">
    <property type="term" value="F:double-stranded RNA binding"/>
    <property type="evidence" value="ECO:0007669"/>
    <property type="project" value="TreeGrafter"/>
</dbReference>
<protein>
    <submittedName>
        <fullName evidence="11">SID1 transmembrane family member 2</fullName>
    </submittedName>
</protein>
<dbReference type="GO" id="GO:0005764">
    <property type="term" value="C:lysosome"/>
    <property type="evidence" value="ECO:0007669"/>
    <property type="project" value="TreeGrafter"/>
</dbReference>
<feature type="transmembrane region" description="Helical" evidence="9">
    <location>
        <begin position="797"/>
        <end position="817"/>
    </location>
</feature>
<sequence length="882" mass="100123">MQIFPLYQLLLLMAPIITASNKCRPGPVHMDLGESIHNIPREQSQSPECIFDYTKSLTDKITEAGDISNIRVKVKVLVKRCTNCTRYPIIFTLRQQDQFKLIKLPWLLGNYTYGINETWIYESGGSLCFTPSSIEEVGKLIVTVETEGVGVGDNWFQLNVQVSQDLKLVLNKGITTDTLSGTISSYFIYNFSDPENNAVKSVTVVTKRIDTVPCAVISVQSPYCPIFDTRDSIDFAKVSHSVLNLSVIHINRDDLIWGEPLLQDGFALAIVVLLTDERCRTNLYGNISDYRLNRTTKFEVTVSQSPWDHGAKKQITTWLFSTPIVLMVSNVIFLILVASLSWYSWIREGSEITLKYDQEEPSKSLGIFRGVPYYYKKIIFLSDYTSSKPRSSNINGTDFFKDISGSAIEYLMAVFCSSALYRILTITATSDMSDCYYNRLCTYQIELNMWIWHNLRFKFFLWNSVVSSSAFTLVGAVYFIFVIIHDKLQTKIAKKLKKRLPVLDQISVISEPQEENQLPDCGQNSVRDTNSCRGDVSNIAENNSSSEEVNNNDSNTAKGHQGEGILENQEYGIPIKSGLDKGLAMLLIMEGFVSAMYHICPNLGSYQIEAPFLDMIALLGWIKLQRLRHRSYISVLFTSVIALILSLLELYETIQKYSPDDGFGPYLLFPMPLTFILILMYALHGIYGCFVDHIYSDLQDTNTNLLTVKEVVSELTSLADWRDVVPSIIIAVGNVSLLFTLFVRSMRVITYGWNGADPVSPPEYVDMLIDMLHINIMIGLAIHFFKKIYFEGFRRTDIAPLMCYTSYIGFYVVQWKYHSDLFDWSLSQAESGNLNKECLDGVYDGNDYSKVYKAAYLFAMGMTVTTINDGCVLMNRKFIRVF</sequence>
<dbReference type="AlphaFoldDB" id="A0A226E802"/>
<feature type="signal peptide" evidence="10">
    <location>
        <begin position="1"/>
        <end position="19"/>
    </location>
</feature>
<keyword evidence="6 9" id="KW-0472">Membrane</keyword>
<feature type="transmembrane region" description="Helical" evidence="9">
    <location>
        <begin position="724"/>
        <end position="744"/>
    </location>
</feature>
<dbReference type="OMA" id="DANESQM"/>
<feature type="transmembrane region" description="Helical" evidence="9">
    <location>
        <begin position="407"/>
        <end position="424"/>
    </location>
</feature>
<feature type="compositionally biased region" description="Low complexity" evidence="8">
    <location>
        <begin position="542"/>
        <end position="555"/>
    </location>
</feature>
<evidence type="ECO:0000256" key="1">
    <source>
        <dbReference type="ARBA" id="ARBA00004141"/>
    </source>
</evidence>
<dbReference type="InterPro" id="IPR025958">
    <property type="entry name" value="SID1_TM_fam"/>
</dbReference>
<evidence type="ECO:0000256" key="7">
    <source>
        <dbReference type="ARBA" id="ARBA00023180"/>
    </source>
</evidence>
<evidence type="ECO:0000256" key="5">
    <source>
        <dbReference type="ARBA" id="ARBA00022989"/>
    </source>
</evidence>
<accession>A0A226E802</accession>
<evidence type="ECO:0000256" key="9">
    <source>
        <dbReference type="SAM" id="Phobius"/>
    </source>
</evidence>
<evidence type="ECO:0000256" key="2">
    <source>
        <dbReference type="ARBA" id="ARBA00006618"/>
    </source>
</evidence>
<comment type="caution">
    <text evidence="11">The sequence shown here is derived from an EMBL/GenBank/DDBJ whole genome shotgun (WGS) entry which is preliminary data.</text>
</comment>
<evidence type="ECO:0000256" key="6">
    <source>
        <dbReference type="ARBA" id="ARBA00023136"/>
    </source>
</evidence>